<proteinExistence type="predicted"/>
<dbReference type="Pfam" id="PF06854">
    <property type="entry name" value="Phage_Gp15"/>
    <property type="match status" value="1"/>
</dbReference>
<evidence type="ECO:0000313" key="1">
    <source>
        <dbReference type="EMBL" id="XBC48165.1"/>
    </source>
</evidence>
<dbReference type="EMBL" id="CP142434">
    <property type="protein sequence ID" value="XBC48165.1"/>
    <property type="molecule type" value="Genomic_DNA"/>
</dbReference>
<dbReference type="RefSeq" id="WP_347298178.1">
    <property type="nucleotide sequence ID" value="NZ_CP142434.1"/>
</dbReference>
<sequence length="183" mass="21292">MLIHYKLDDDIEVDGETYTVNAAFDVILRCNDLIQDSNVSDLVKPSIALDMLVGERFEHYTIQERIELVTAILGLYIEFEEDVQLDLAGNPMPKQQTESKRLFSFMQDSDSIYAAFMQVYNIDLIDEQGKLHWRKFKALLNNLPSGNAFSRIMEIRGWTPADDKKKRSVAMRELQEKIRLREE</sequence>
<organism evidence="1">
    <name type="scientific">Dolosigranulum savutiense</name>
    <dbReference type="NCBI Taxonomy" id="3110288"/>
    <lineage>
        <taxon>Bacteria</taxon>
        <taxon>Bacillati</taxon>
        <taxon>Bacillota</taxon>
        <taxon>Bacilli</taxon>
        <taxon>Lactobacillales</taxon>
        <taxon>Carnobacteriaceae</taxon>
        <taxon>Dolosigranulum</taxon>
    </lineage>
</organism>
<dbReference type="InterPro" id="IPR009660">
    <property type="entry name" value="Phage_A500_Gp15"/>
</dbReference>
<name>A0AB74TYE0_9LACT</name>
<reference evidence="1" key="1">
    <citation type="submission" date="2023-12" db="EMBL/GenBank/DDBJ databases">
        <title>Dolosigranulum savutii sp. nov. isolated from human upper respiratory samples collected in Botswana.</title>
        <authorList>
            <person name="Kelly M.S."/>
        </authorList>
    </citation>
    <scope>NUCLEOTIDE SEQUENCE</scope>
    <source>
        <strain evidence="1">MSK312</strain>
    </source>
</reference>
<protein>
    <submittedName>
        <fullName evidence="1">Gp15 family bacteriophage protein</fullName>
    </submittedName>
</protein>
<dbReference type="AlphaFoldDB" id="A0AB74TYE0"/>
<accession>A0AB74TYE0</accession>
<gene>
    <name evidence="1" type="ORF">VUQ09_01890</name>
</gene>